<dbReference type="InterPro" id="IPR036961">
    <property type="entry name" value="Kinesin_motor_dom_sf"/>
</dbReference>
<feature type="domain" description="Kinesin motor" evidence="12">
    <location>
        <begin position="324"/>
        <end position="387"/>
    </location>
</feature>
<evidence type="ECO:0000313" key="14">
    <source>
        <dbReference type="Proteomes" id="UP000283210"/>
    </source>
</evidence>
<dbReference type="Gene3D" id="1.20.5.340">
    <property type="match status" value="1"/>
</dbReference>
<dbReference type="AlphaFoldDB" id="A0A3S2P538"/>
<keyword evidence="5 9" id="KW-0067">ATP-binding</keyword>
<dbReference type="PRINTS" id="PR00380">
    <property type="entry name" value="KINESINHEAVY"/>
</dbReference>
<dbReference type="InterPro" id="IPR027640">
    <property type="entry name" value="Kinesin-like_fam"/>
</dbReference>
<dbReference type="OrthoDB" id="3176171at2759"/>
<dbReference type="Pfam" id="PF16796">
    <property type="entry name" value="Microtub_bd"/>
    <property type="match status" value="1"/>
</dbReference>
<evidence type="ECO:0000256" key="9">
    <source>
        <dbReference type="RuleBase" id="RU000394"/>
    </source>
</evidence>
<dbReference type="InterPro" id="IPR019821">
    <property type="entry name" value="Kinesin_motor_CS"/>
</dbReference>
<dbReference type="SMART" id="SM00129">
    <property type="entry name" value="KISc"/>
    <property type="match status" value="1"/>
</dbReference>
<feature type="domain" description="Kinesin motor" evidence="12">
    <location>
        <begin position="390"/>
        <end position="629"/>
    </location>
</feature>
<evidence type="ECO:0000256" key="2">
    <source>
        <dbReference type="ARBA" id="ARBA00010899"/>
    </source>
</evidence>
<evidence type="ECO:0000256" key="11">
    <source>
        <dbReference type="SAM" id="MobiDB-lite"/>
    </source>
</evidence>
<evidence type="ECO:0000256" key="1">
    <source>
        <dbReference type="ARBA" id="ARBA00004245"/>
    </source>
</evidence>
<dbReference type="PROSITE" id="PS50067">
    <property type="entry name" value="KINESIN_MOTOR_2"/>
    <property type="match status" value="2"/>
</dbReference>
<gene>
    <name evidence="13" type="ORF">OJAV_G00111070</name>
</gene>
<protein>
    <recommendedName>
        <fullName evidence="9">Kinesin-like protein</fullName>
    </recommendedName>
</protein>
<sequence length="639" mass="71274">MLLVELSEAPSKTVPFQIQTAPDVGLDDSSTTVQTHFKIMSRLPIMTSKRVLTSSNSENSQFMAPAEKKMRREQDVHKPQAAATVIGHRQAPVVATRAPLSASTRTAGAATVAIGPSRGVSKRPTASAAPRAAAVPKPSATTKTVGVGGSRRKPWDLKGKVTDMEDKIRNYQTKARSVNEEMDSLKGSLSYNQNRVSQLEKQVEQQKSQISKYESQLEALSQVRQELEKVSNDKNLLEKELSNLEQKYKVMETLRDSQETELQTLKMKLSVQESSMTRLQSSLRDREEEVHSLKETVAEQKEELHAGEMERRRLHNTIQELKGNIRVFCRVRPLVNGGFSKHIQLPASDDKSIVLAKTEEDTQKNYNFSFDKVFGPHASQQEIFEEISLGKTYTMEGDEYDDTRGVIPRAVQQVFKAGQKLATQGWEFTFTASFVEIYNETLRDLLYTGKASKRPEHEIRKTANNEVTVTNLTYEKVYTEDQVQGLITLAKENRSTAQTSQNDRSSRSHSVFQLHIEGVNSGRDVTCKSTLCLVDLAGSERMVKSQSQGDRFKEMTAINSSLSNLGIVITSLANKESHIPYRNSKLTYLLQGCLGGNSKTLMFVNISPESDSFGETLNSLRFASKVNDCVIGTASSNKK</sequence>
<dbReference type="Proteomes" id="UP000283210">
    <property type="component" value="Chromosome 11"/>
</dbReference>
<feature type="compositionally biased region" description="Low complexity" evidence="11">
    <location>
        <begin position="122"/>
        <end position="140"/>
    </location>
</feature>
<keyword evidence="14" id="KW-1185">Reference proteome</keyword>
<evidence type="ECO:0000256" key="10">
    <source>
        <dbReference type="SAM" id="Coils"/>
    </source>
</evidence>
<dbReference type="SUPFAM" id="SSF52540">
    <property type="entry name" value="P-loop containing nucleoside triphosphate hydrolases"/>
    <property type="match status" value="1"/>
</dbReference>
<dbReference type="InterPro" id="IPR001752">
    <property type="entry name" value="Kinesin_motor_dom"/>
</dbReference>
<dbReference type="GO" id="GO:0007018">
    <property type="term" value="P:microtubule-based movement"/>
    <property type="evidence" value="ECO:0007669"/>
    <property type="project" value="InterPro"/>
</dbReference>
<evidence type="ECO:0000256" key="7">
    <source>
        <dbReference type="ARBA" id="ARBA00023212"/>
    </source>
</evidence>
<accession>A0A3S2P538</accession>
<comment type="caution">
    <text evidence="8">Lacks conserved residue(s) required for the propagation of feature annotation.</text>
</comment>
<proteinExistence type="inferred from homology"/>
<dbReference type="Pfam" id="PF00225">
    <property type="entry name" value="Kinesin"/>
    <property type="match status" value="1"/>
</dbReference>
<feature type="region of interest" description="Disordered" evidence="11">
    <location>
        <begin position="116"/>
        <end position="157"/>
    </location>
</feature>
<evidence type="ECO:0000256" key="8">
    <source>
        <dbReference type="PROSITE-ProRule" id="PRU00283"/>
    </source>
</evidence>
<keyword evidence="6 9" id="KW-0505">Motor protein</keyword>
<dbReference type="GO" id="GO:0005874">
    <property type="term" value="C:microtubule"/>
    <property type="evidence" value="ECO:0007669"/>
    <property type="project" value="UniProtKB-KW"/>
</dbReference>
<keyword evidence="10" id="KW-0175">Coiled coil</keyword>
<evidence type="ECO:0000256" key="4">
    <source>
        <dbReference type="ARBA" id="ARBA00022741"/>
    </source>
</evidence>
<feature type="coiled-coil region" evidence="10">
    <location>
        <begin position="161"/>
        <end position="310"/>
    </location>
</feature>
<keyword evidence="7" id="KW-0206">Cytoskeleton</keyword>
<dbReference type="SUPFAM" id="SSF57997">
    <property type="entry name" value="Tropomyosin"/>
    <property type="match status" value="1"/>
</dbReference>
<name>A0A3S2P538_ORYJA</name>
<dbReference type="Gene3D" id="3.40.850.10">
    <property type="entry name" value="Kinesin motor domain"/>
    <property type="match status" value="1"/>
</dbReference>
<dbReference type="PROSITE" id="PS00411">
    <property type="entry name" value="KINESIN_MOTOR_1"/>
    <property type="match status" value="1"/>
</dbReference>
<evidence type="ECO:0000256" key="5">
    <source>
        <dbReference type="ARBA" id="ARBA00022840"/>
    </source>
</evidence>
<keyword evidence="7" id="KW-0963">Cytoplasm</keyword>
<evidence type="ECO:0000256" key="3">
    <source>
        <dbReference type="ARBA" id="ARBA00022701"/>
    </source>
</evidence>
<dbReference type="PANTHER" id="PTHR47972">
    <property type="entry name" value="KINESIN-LIKE PROTEIN KLP-3"/>
    <property type="match status" value="1"/>
</dbReference>
<dbReference type="InterPro" id="IPR031852">
    <property type="entry name" value="Vik1/Cik1_MT-bd"/>
</dbReference>
<evidence type="ECO:0000256" key="6">
    <source>
        <dbReference type="ARBA" id="ARBA00023175"/>
    </source>
</evidence>
<reference evidence="13 14" key="2">
    <citation type="submission" date="2019-01" db="EMBL/GenBank/DDBJ databases">
        <title>A chromosome length genome reference of the Java medaka (oryzias javanicus).</title>
        <authorList>
            <person name="Herpin A."/>
            <person name="Takehana Y."/>
            <person name="Naruse K."/>
            <person name="Ansai S."/>
            <person name="Kawaguchi M."/>
        </authorList>
    </citation>
    <scope>NUCLEOTIDE SEQUENCE [LARGE SCALE GENOMIC DNA]</scope>
    <source>
        <strain evidence="13">RS831</strain>
        <tissue evidence="13">Whole body</tissue>
    </source>
</reference>
<dbReference type="PANTHER" id="PTHR47972:SF45">
    <property type="entry name" value="PROTEIN CLARET SEGREGATIONAL"/>
    <property type="match status" value="1"/>
</dbReference>
<comment type="similarity">
    <text evidence="2">Belongs to the TRAFAC class myosin-kinesin ATPase superfamily. Kinesin family. KIN-14 subfamily.</text>
</comment>
<dbReference type="InterPro" id="IPR027417">
    <property type="entry name" value="P-loop_NTPase"/>
</dbReference>
<dbReference type="EMBL" id="CM012447">
    <property type="protein sequence ID" value="RVE66808.1"/>
    <property type="molecule type" value="Genomic_DNA"/>
</dbReference>
<evidence type="ECO:0000313" key="13">
    <source>
        <dbReference type="EMBL" id="RVE66808.1"/>
    </source>
</evidence>
<reference evidence="13 14" key="1">
    <citation type="submission" date="2018-11" db="EMBL/GenBank/DDBJ databases">
        <authorList>
            <person name="Lopez-Roques C."/>
            <person name="Donnadieu C."/>
            <person name="Bouchez O."/>
            <person name="Klopp C."/>
            <person name="Cabau C."/>
            <person name="Zahm M."/>
        </authorList>
    </citation>
    <scope>NUCLEOTIDE SEQUENCE [LARGE SCALE GENOMIC DNA]</scope>
    <source>
        <strain evidence="13">RS831</strain>
        <tissue evidence="13">Whole body</tissue>
    </source>
</reference>
<dbReference type="GO" id="GO:0005524">
    <property type="term" value="F:ATP binding"/>
    <property type="evidence" value="ECO:0007669"/>
    <property type="project" value="UniProtKB-KW"/>
</dbReference>
<keyword evidence="4 9" id="KW-0547">Nucleotide-binding</keyword>
<dbReference type="GO" id="GO:0008017">
    <property type="term" value="F:microtubule binding"/>
    <property type="evidence" value="ECO:0007669"/>
    <property type="project" value="InterPro"/>
</dbReference>
<dbReference type="GO" id="GO:0003777">
    <property type="term" value="F:microtubule motor activity"/>
    <property type="evidence" value="ECO:0007669"/>
    <property type="project" value="InterPro"/>
</dbReference>
<evidence type="ECO:0000259" key="12">
    <source>
        <dbReference type="PROSITE" id="PS50067"/>
    </source>
</evidence>
<comment type="subcellular location">
    <subcellularLocation>
        <location evidence="1">Cytoplasm</location>
        <location evidence="1">Cytoskeleton</location>
    </subcellularLocation>
</comment>
<keyword evidence="3 9" id="KW-0493">Microtubule</keyword>
<organism evidence="13 14">
    <name type="scientific">Oryzias javanicus</name>
    <name type="common">Javanese ricefish</name>
    <name type="synonym">Aplocheilus javanicus</name>
    <dbReference type="NCBI Taxonomy" id="123683"/>
    <lineage>
        <taxon>Eukaryota</taxon>
        <taxon>Metazoa</taxon>
        <taxon>Chordata</taxon>
        <taxon>Craniata</taxon>
        <taxon>Vertebrata</taxon>
        <taxon>Euteleostomi</taxon>
        <taxon>Actinopterygii</taxon>
        <taxon>Neopterygii</taxon>
        <taxon>Teleostei</taxon>
        <taxon>Neoteleostei</taxon>
        <taxon>Acanthomorphata</taxon>
        <taxon>Ovalentaria</taxon>
        <taxon>Atherinomorphae</taxon>
        <taxon>Beloniformes</taxon>
        <taxon>Adrianichthyidae</taxon>
        <taxon>Oryziinae</taxon>
        <taxon>Oryzias</taxon>
    </lineage>
</organism>